<gene>
    <name evidence="2" type="ORF">ENN90_04425</name>
</gene>
<name>A0A831LNZ8_9BACT</name>
<dbReference type="PROSITE" id="PS50889">
    <property type="entry name" value="S4"/>
    <property type="match status" value="1"/>
</dbReference>
<proteinExistence type="predicted"/>
<dbReference type="SUPFAM" id="SSF55174">
    <property type="entry name" value="Alpha-L RNA-binding motif"/>
    <property type="match status" value="1"/>
</dbReference>
<dbReference type="AlphaFoldDB" id="A0A831LNZ8"/>
<dbReference type="EMBL" id="DSDK01000245">
    <property type="protein sequence ID" value="HDR50853.1"/>
    <property type="molecule type" value="Genomic_DNA"/>
</dbReference>
<dbReference type="GO" id="GO:0003723">
    <property type="term" value="F:RNA binding"/>
    <property type="evidence" value="ECO:0007669"/>
    <property type="project" value="UniProtKB-KW"/>
</dbReference>
<comment type="caution">
    <text evidence="2">The sequence shown here is derived from an EMBL/GenBank/DDBJ whole genome shotgun (WGS) entry which is preliminary data.</text>
</comment>
<protein>
    <submittedName>
        <fullName evidence="2">RNA-binding S4 domain-containing protein</fullName>
    </submittedName>
</protein>
<keyword evidence="1" id="KW-0694">RNA-binding</keyword>
<evidence type="ECO:0000256" key="1">
    <source>
        <dbReference type="PROSITE-ProRule" id="PRU00182"/>
    </source>
</evidence>
<reference evidence="2" key="1">
    <citation type="journal article" date="2020" name="mSystems">
        <title>Genome- and Community-Level Interaction Insights into Carbon Utilization and Element Cycling Functions of Hydrothermarchaeota in Hydrothermal Sediment.</title>
        <authorList>
            <person name="Zhou Z."/>
            <person name="Liu Y."/>
            <person name="Xu W."/>
            <person name="Pan J."/>
            <person name="Luo Z.H."/>
            <person name="Li M."/>
        </authorList>
    </citation>
    <scope>NUCLEOTIDE SEQUENCE [LARGE SCALE GENOMIC DNA]</scope>
    <source>
        <strain evidence="2">SpSt-1217</strain>
    </source>
</reference>
<accession>A0A831LNZ8</accession>
<sequence>MREFILDSEYIELVKLLKLIGIAETGGHAKMLVGQGEVLLNGEPEYRKRAKLRMGDQVEVFGEQIQIRSAE</sequence>
<dbReference type="Gene3D" id="3.10.290.10">
    <property type="entry name" value="RNA-binding S4 domain"/>
    <property type="match status" value="1"/>
</dbReference>
<dbReference type="Pfam" id="PF13275">
    <property type="entry name" value="S4_2"/>
    <property type="match status" value="1"/>
</dbReference>
<evidence type="ECO:0000313" key="2">
    <source>
        <dbReference type="EMBL" id="HDR50853.1"/>
    </source>
</evidence>
<organism evidence="2">
    <name type="scientific">Mariniphaga anaerophila</name>
    <dbReference type="NCBI Taxonomy" id="1484053"/>
    <lineage>
        <taxon>Bacteria</taxon>
        <taxon>Pseudomonadati</taxon>
        <taxon>Bacteroidota</taxon>
        <taxon>Bacteroidia</taxon>
        <taxon>Marinilabiliales</taxon>
        <taxon>Prolixibacteraceae</taxon>
        <taxon>Mariniphaga</taxon>
    </lineage>
</organism>
<dbReference type="InterPro" id="IPR036986">
    <property type="entry name" value="S4_RNA-bd_sf"/>
</dbReference>
<dbReference type="Proteomes" id="UP000886047">
    <property type="component" value="Unassembled WGS sequence"/>
</dbReference>